<sequence length="332" mass="35320">MLTPSRSPVTPQSLVAGEGLDEVRAQLHLLVEQLKDRGGADRLLFLLLLFLLRARELPIGRVVVRGGGAALVLGGTAVVSKTLFPPCRVKLTTGTRAPAPEPFTRRCNSGGARLPPYLGVPVGHVPQHPDAVRPGVVVAGVAAGGVRAHLHLLVERPGQVLAGPRARGRGGLLVLTARGGGLTQDLLQHPAKLLPVDPRLGALGELGEGQLAQVEVLLGAEGSALQQLLPATTSGGQSRAAAHNRRRRASTSPWPRRRARPYLTFHAVVKSGFSSNRVQRSSGRGGASPWRSSQSLRWRWSSSLLWTYGSRNLTHQLSTPSLFSTSTMGLRL</sequence>
<feature type="compositionally biased region" description="Basic residues" evidence="1">
    <location>
        <begin position="242"/>
        <end position="255"/>
    </location>
</feature>
<proteinExistence type="predicted"/>
<keyword evidence="3" id="KW-1185">Reference proteome</keyword>
<comment type="caution">
    <text evidence="2">The sequence shown here is derived from an EMBL/GenBank/DDBJ whole genome shotgun (WGS) entry which is preliminary data.</text>
</comment>
<evidence type="ECO:0000256" key="1">
    <source>
        <dbReference type="SAM" id="MobiDB-lite"/>
    </source>
</evidence>
<dbReference type="Proteomes" id="UP000314294">
    <property type="component" value="Unassembled WGS sequence"/>
</dbReference>
<feature type="region of interest" description="Disordered" evidence="1">
    <location>
        <begin position="230"/>
        <end position="255"/>
    </location>
</feature>
<dbReference type="AlphaFoldDB" id="A0A4Z2F6C4"/>
<name>A0A4Z2F6C4_9TELE</name>
<gene>
    <name evidence="2" type="ORF">EYF80_053532</name>
</gene>
<protein>
    <submittedName>
        <fullName evidence="2">Uncharacterized protein</fullName>
    </submittedName>
</protein>
<organism evidence="2 3">
    <name type="scientific">Liparis tanakae</name>
    <name type="common">Tanaka's snailfish</name>
    <dbReference type="NCBI Taxonomy" id="230148"/>
    <lineage>
        <taxon>Eukaryota</taxon>
        <taxon>Metazoa</taxon>
        <taxon>Chordata</taxon>
        <taxon>Craniata</taxon>
        <taxon>Vertebrata</taxon>
        <taxon>Euteleostomi</taxon>
        <taxon>Actinopterygii</taxon>
        <taxon>Neopterygii</taxon>
        <taxon>Teleostei</taxon>
        <taxon>Neoteleostei</taxon>
        <taxon>Acanthomorphata</taxon>
        <taxon>Eupercaria</taxon>
        <taxon>Perciformes</taxon>
        <taxon>Cottioidei</taxon>
        <taxon>Cottales</taxon>
        <taxon>Liparidae</taxon>
        <taxon>Liparis</taxon>
    </lineage>
</organism>
<evidence type="ECO:0000313" key="2">
    <source>
        <dbReference type="EMBL" id="TNN36311.1"/>
    </source>
</evidence>
<accession>A0A4Z2F6C4</accession>
<reference evidence="2 3" key="1">
    <citation type="submission" date="2019-03" db="EMBL/GenBank/DDBJ databases">
        <title>First draft genome of Liparis tanakae, snailfish: a comprehensive survey of snailfish specific genes.</title>
        <authorList>
            <person name="Kim W."/>
            <person name="Song I."/>
            <person name="Jeong J.-H."/>
            <person name="Kim D."/>
            <person name="Kim S."/>
            <person name="Ryu S."/>
            <person name="Song J.Y."/>
            <person name="Lee S.K."/>
        </authorList>
    </citation>
    <scope>NUCLEOTIDE SEQUENCE [LARGE SCALE GENOMIC DNA]</scope>
    <source>
        <tissue evidence="2">Muscle</tissue>
    </source>
</reference>
<dbReference type="EMBL" id="SRLO01001634">
    <property type="protein sequence ID" value="TNN36311.1"/>
    <property type="molecule type" value="Genomic_DNA"/>
</dbReference>
<evidence type="ECO:0000313" key="3">
    <source>
        <dbReference type="Proteomes" id="UP000314294"/>
    </source>
</evidence>